<evidence type="ECO:0000256" key="1">
    <source>
        <dbReference type="SAM" id="Phobius"/>
    </source>
</evidence>
<protein>
    <submittedName>
        <fullName evidence="2">Uncharacterized protein</fullName>
    </submittedName>
</protein>
<dbReference type="RefSeq" id="WP_157803693.1">
    <property type="nucleotide sequence ID" value="NZ_PGTZ01000006.1"/>
</dbReference>
<feature type="transmembrane region" description="Helical" evidence="1">
    <location>
        <begin position="84"/>
        <end position="106"/>
    </location>
</feature>
<keyword evidence="1" id="KW-0472">Membrane</keyword>
<comment type="caution">
    <text evidence="2">The sequence shown here is derived from an EMBL/GenBank/DDBJ whole genome shotgun (WGS) entry which is preliminary data.</text>
</comment>
<keyword evidence="3" id="KW-1185">Reference proteome</keyword>
<keyword evidence="1" id="KW-1133">Transmembrane helix</keyword>
<proteinExistence type="predicted"/>
<accession>A0A2M8WVV8</accession>
<name>A0A2M8WVV8_9MICO</name>
<feature type="transmembrane region" description="Helical" evidence="1">
    <location>
        <begin position="118"/>
        <end position="142"/>
    </location>
</feature>
<gene>
    <name evidence="2" type="ORF">CLV34_0917</name>
</gene>
<organism evidence="2 3">
    <name type="scientific">Luteimicrobium subarcticum</name>
    <dbReference type="NCBI Taxonomy" id="620910"/>
    <lineage>
        <taxon>Bacteria</taxon>
        <taxon>Bacillati</taxon>
        <taxon>Actinomycetota</taxon>
        <taxon>Actinomycetes</taxon>
        <taxon>Micrococcales</taxon>
        <taxon>Luteimicrobium</taxon>
    </lineage>
</organism>
<keyword evidence="1" id="KW-0812">Transmembrane</keyword>
<sequence length="143" mass="14303">MTTSPPGDPQAALSVTPLTAASPAVSPAAPPDADLVPARRRRDVPATVVLLTLQAALAVGASFTGLFIAMAADACSPSSCRFGFVTAGFYVGVLLPWVGVLVAVVLAVARLRAGRPAWWVPVVASVTLLSPVLGSAIASAGVS</sequence>
<reference evidence="2 3" key="1">
    <citation type="submission" date="2017-11" db="EMBL/GenBank/DDBJ databases">
        <title>Genomic Encyclopedia of Archaeal and Bacterial Type Strains, Phase II (KMG-II): From Individual Species to Whole Genera.</title>
        <authorList>
            <person name="Goeker M."/>
        </authorList>
    </citation>
    <scope>NUCLEOTIDE SEQUENCE [LARGE SCALE GENOMIC DNA]</scope>
    <source>
        <strain evidence="2 3">DSM 22413</strain>
    </source>
</reference>
<evidence type="ECO:0000313" key="2">
    <source>
        <dbReference type="EMBL" id="PJI95064.1"/>
    </source>
</evidence>
<feature type="transmembrane region" description="Helical" evidence="1">
    <location>
        <begin position="48"/>
        <end position="72"/>
    </location>
</feature>
<dbReference type="AlphaFoldDB" id="A0A2M8WVV8"/>
<dbReference type="EMBL" id="PGTZ01000006">
    <property type="protein sequence ID" value="PJI95064.1"/>
    <property type="molecule type" value="Genomic_DNA"/>
</dbReference>
<dbReference type="Proteomes" id="UP000231586">
    <property type="component" value="Unassembled WGS sequence"/>
</dbReference>
<evidence type="ECO:0000313" key="3">
    <source>
        <dbReference type="Proteomes" id="UP000231586"/>
    </source>
</evidence>